<dbReference type="Proteomes" id="UP000007845">
    <property type="component" value="Chromosome"/>
</dbReference>
<dbReference type="RefSeq" id="WP_014322582.1">
    <property type="nucleotide sequence ID" value="NC_016803.1"/>
</dbReference>
<gene>
    <name evidence="1" type="ORF">DND132_1949</name>
</gene>
<name>F0JGW5_9BACT</name>
<evidence type="ECO:0000313" key="1">
    <source>
        <dbReference type="EMBL" id="EGB15155.1"/>
    </source>
</evidence>
<sequence>MELLIAMEARNGYLAGDVLDVKPDGFPWGDEEHLAGKASFLVTTAPEALSREELIQPVVNLYQDEGTGDPLSVETLYKRRYYIDLAQIPQETIDRLLSVSWEVLSADGLLRSRV</sequence>
<protein>
    <submittedName>
        <fullName evidence="1">Uncharacterized protein</fullName>
    </submittedName>
</protein>
<proteinExistence type="predicted"/>
<dbReference type="KEGG" id="ddn:DND132_1949"/>
<organism evidence="1 2">
    <name type="scientific">Pseudodesulfovibrio mercurii</name>
    <dbReference type="NCBI Taxonomy" id="641491"/>
    <lineage>
        <taxon>Bacteria</taxon>
        <taxon>Pseudomonadati</taxon>
        <taxon>Thermodesulfobacteriota</taxon>
        <taxon>Desulfovibrionia</taxon>
        <taxon>Desulfovibrionales</taxon>
        <taxon>Desulfovibrionaceae</taxon>
    </lineage>
</organism>
<dbReference type="STRING" id="641491.DND132_1949"/>
<keyword evidence="2" id="KW-1185">Reference proteome</keyword>
<accession>F0JGW5</accession>
<reference evidence="1 2" key="1">
    <citation type="journal article" date="2011" name="J. Bacteriol.">
        <title>Genome sequence of the mercury-methylating strain Desulfovibrio desulfuricans ND132.</title>
        <authorList>
            <person name="Brown S.D."/>
            <person name="Gilmour C.C."/>
            <person name="Kucken A.M."/>
            <person name="Wall J.D."/>
            <person name="Elias D.A."/>
            <person name="Brandt C.C."/>
            <person name="Podar M."/>
            <person name="Chertkov O."/>
            <person name="Held B."/>
            <person name="Bruce D.C."/>
            <person name="Detter J.C."/>
            <person name="Tapia R."/>
            <person name="Han C.S."/>
            <person name="Goodwin L.A."/>
            <person name="Cheng J.F."/>
            <person name="Pitluck S."/>
            <person name="Woyke T."/>
            <person name="Mikhailova N."/>
            <person name="Ivanova N.N."/>
            <person name="Han J."/>
            <person name="Lucas S."/>
            <person name="Lapidus A.L."/>
            <person name="Land M.L."/>
            <person name="Hauser L.J."/>
            <person name="Palumbo A.V."/>
        </authorList>
    </citation>
    <scope>NUCLEOTIDE SEQUENCE [LARGE SCALE GENOMIC DNA]</scope>
    <source>
        <strain evidence="1 2">ND132</strain>
    </source>
</reference>
<dbReference type="AlphaFoldDB" id="F0JGW5"/>
<dbReference type="HOGENOM" id="CLU_2117048_0_0_7"/>
<dbReference type="EMBL" id="CP003220">
    <property type="protein sequence ID" value="EGB15155.1"/>
    <property type="molecule type" value="Genomic_DNA"/>
</dbReference>
<evidence type="ECO:0000313" key="2">
    <source>
        <dbReference type="Proteomes" id="UP000007845"/>
    </source>
</evidence>